<sequence length="347" mass="36958">MRKALVVVLVLVAVGAVWGVTRPSPATETTTTETEVADLATTSVIRTDLVETETLTGTLRFAEPTTLVAQLPGTVTWLRAEGDVVNRGDVVMEVDGAPVILLIGDRPMWRLLRQGVADGRDVEALEENLAALGFDDDGSMTVDEKFTSATRRAVRDWQDSVGLDDTGVVEPGRVLYVEEAVRIGVSPLLVGAPVVPGTPAYTVSSPEQEIVVWNDADKPELLEIATTVQVTLPDDRVVAARVTRVASTVTVLGDQRVRETILLLVNRNAATDFDETPVEIEVETERIDAVLAVPVNSLLALSEGGYAVEVVRSGEVVLVGIDTGTFADGLAEITGDIAEGDLVVIPE</sequence>
<feature type="domain" description="Peptidoglycan binding-like" evidence="3">
    <location>
        <begin position="119"/>
        <end position="170"/>
    </location>
</feature>
<dbReference type="SUPFAM" id="SSF54675">
    <property type="entry name" value="Nicotinate/Quinolinate PRTase N-terminal domain-like"/>
    <property type="match status" value="1"/>
</dbReference>
<evidence type="ECO:0000313" key="4">
    <source>
        <dbReference type="EMBL" id="VAV92305.1"/>
    </source>
</evidence>
<dbReference type="InterPro" id="IPR036366">
    <property type="entry name" value="PGBDSf"/>
</dbReference>
<reference evidence="4" key="1">
    <citation type="submission" date="2018-06" db="EMBL/GenBank/DDBJ databases">
        <authorList>
            <person name="Zhirakovskaya E."/>
        </authorList>
    </citation>
    <scope>NUCLEOTIDE SEQUENCE</scope>
</reference>
<dbReference type="Gene3D" id="2.40.420.20">
    <property type="match status" value="1"/>
</dbReference>
<dbReference type="PANTHER" id="PTHR32347">
    <property type="entry name" value="EFFLUX SYSTEM COMPONENT YKNX-RELATED"/>
    <property type="match status" value="1"/>
</dbReference>
<keyword evidence="2" id="KW-0175">Coiled coil</keyword>
<dbReference type="GO" id="GO:0030313">
    <property type="term" value="C:cell envelope"/>
    <property type="evidence" value="ECO:0007669"/>
    <property type="project" value="UniProtKB-SubCell"/>
</dbReference>
<name>A0A3B0SB39_9ZZZZ</name>
<evidence type="ECO:0000256" key="1">
    <source>
        <dbReference type="ARBA" id="ARBA00004196"/>
    </source>
</evidence>
<dbReference type="SUPFAM" id="SSF47090">
    <property type="entry name" value="PGBD-like"/>
    <property type="match status" value="1"/>
</dbReference>
<dbReference type="EMBL" id="UOEK01000024">
    <property type="protein sequence ID" value="VAV92305.1"/>
    <property type="molecule type" value="Genomic_DNA"/>
</dbReference>
<dbReference type="Pfam" id="PF01471">
    <property type="entry name" value="PG_binding_1"/>
    <property type="match status" value="1"/>
</dbReference>
<dbReference type="InterPro" id="IPR050465">
    <property type="entry name" value="UPF0194_transport"/>
</dbReference>
<organism evidence="4">
    <name type="scientific">hydrothermal vent metagenome</name>
    <dbReference type="NCBI Taxonomy" id="652676"/>
    <lineage>
        <taxon>unclassified sequences</taxon>
        <taxon>metagenomes</taxon>
        <taxon>ecological metagenomes</taxon>
    </lineage>
</organism>
<evidence type="ECO:0000256" key="2">
    <source>
        <dbReference type="ARBA" id="ARBA00023054"/>
    </source>
</evidence>
<evidence type="ECO:0000259" key="3">
    <source>
        <dbReference type="Pfam" id="PF01471"/>
    </source>
</evidence>
<dbReference type="Gene3D" id="1.10.101.10">
    <property type="entry name" value="PGBD-like superfamily/PGBD"/>
    <property type="match status" value="1"/>
</dbReference>
<gene>
    <name evidence="4" type="ORF">MNBD_ACTINO02-2190</name>
</gene>
<dbReference type="InterPro" id="IPR036365">
    <property type="entry name" value="PGBD-like_sf"/>
</dbReference>
<dbReference type="AlphaFoldDB" id="A0A3B0SB39"/>
<dbReference type="InterPro" id="IPR002477">
    <property type="entry name" value="Peptidoglycan-bd-like"/>
</dbReference>
<protein>
    <recommendedName>
        <fullName evidence="3">Peptidoglycan binding-like domain-containing protein</fullName>
    </recommendedName>
</protein>
<accession>A0A3B0SB39</accession>
<comment type="subcellular location">
    <subcellularLocation>
        <location evidence="1">Cell envelope</location>
    </subcellularLocation>
</comment>
<proteinExistence type="predicted"/>